<name>A0AAW9K5D4_CLOPF</name>
<reference evidence="1" key="1">
    <citation type="submission" date="2019-11" db="EMBL/GenBank/DDBJ databases">
        <title>Characterization of Clostridium perfringens isolates from swine manure treated agricultural soils.</title>
        <authorList>
            <person name="Wushke S.T."/>
        </authorList>
    </citation>
    <scope>NUCLEOTIDE SEQUENCE</scope>
    <source>
        <strain evidence="1">X62</strain>
    </source>
</reference>
<evidence type="ECO:0000313" key="1">
    <source>
        <dbReference type="EMBL" id="MDZ7542939.1"/>
    </source>
</evidence>
<gene>
    <name evidence="1" type="ORF">GNF83_17475</name>
</gene>
<dbReference type="EMBL" id="WNUR01000637">
    <property type="protein sequence ID" value="MDZ7542939.1"/>
    <property type="molecule type" value="Genomic_DNA"/>
</dbReference>
<accession>A0AAW9K5D4</accession>
<organism evidence="1 2">
    <name type="scientific">Clostridium perfringens</name>
    <dbReference type="NCBI Taxonomy" id="1502"/>
    <lineage>
        <taxon>Bacteria</taxon>
        <taxon>Bacillati</taxon>
        <taxon>Bacillota</taxon>
        <taxon>Clostridia</taxon>
        <taxon>Eubacteriales</taxon>
        <taxon>Clostridiaceae</taxon>
        <taxon>Clostridium</taxon>
    </lineage>
</organism>
<dbReference type="Proteomes" id="UP001288944">
    <property type="component" value="Unassembled WGS sequence"/>
</dbReference>
<sequence>MNLVKILKIIIILLQLIASGIDTESAIAGISSKYNISSAFLRKFL</sequence>
<protein>
    <submittedName>
        <fullName evidence="1">Uncharacterized protein</fullName>
    </submittedName>
</protein>
<evidence type="ECO:0000313" key="2">
    <source>
        <dbReference type="Proteomes" id="UP001288944"/>
    </source>
</evidence>
<proteinExistence type="predicted"/>
<comment type="caution">
    <text evidence="1">The sequence shown here is derived from an EMBL/GenBank/DDBJ whole genome shotgun (WGS) entry which is preliminary data.</text>
</comment>
<dbReference type="AlphaFoldDB" id="A0AAW9K5D4"/>